<evidence type="ECO:0000256" key="2">
    <source>
        <dbReference type="ARBA" id="ARBA00037999"/>
    </source>
</evidence>
<evidence type="ECO:0000313" key="7">
    <source>
        <dbReference type="Proteomes" id="UP000191056"/>
    </source>
</evidence>
<keyword evidence="6" id="KW-0032">Aminotransferase</keyword>
<dbReference type="AlphaFoldDB" id="A0A1V4IBR5"/>
<comment type="caution">
    <text evidence="6">The sequence shown here is derived from an EMBL/GenBank/DDBJ whole genome shotgun (WGS) entry which is preliminary data.</text>
</comment>
<dbReference type="PANTHER" id="PTHR30244:SF36">
    <property type="entry name" value="3-OXO-GLUCOSE-6-PHOSPHATE:GLUTAMATE AMINOTRANSFERASE"/>
    <property type="match status" value="1"/>
</dbReference>
<dbReference type="PANTHER" id="PTHR30244">
    <property type="entry name" value="TRANSAMINASE"/>
    <property type="match status" value="1"/>
</dbReference>
<keyword evidence="1 4" id="KW-0663">Pyridoxal phosphate</keyword>
<dbReference type="EMBL" id="MZGT01000097">
    <property type="protein sequence ID" value="OPJ57442.1"/>
    <property type="molecule type" value="Genomic_DNA"/>
</dbReference>
<protein>
    <submittedName>
        <fullName evidence="6">dTDP-3-amino-3,6-dideoxy-alpha-D-galactopyranose transaminase</fullName>
        <ecNumber evidence="6">2.6.1.90</ecNumber>
    </submittedName>
</protein>
<proteinExistence type="inferred from homology"/>
<organism evidence="6 7">
    <name type="scientific">Clostridium chromiireducens</name>
    <dbReference type="NCBI Taxonomy" id="225345"/>
    <lineage>
        <taxon>Bacteria</taxon>
        <taxon>Bacillati</taxon>
        <taxon>Bacillota</taxon>
        <taxon>Clostridia</taxon>
        <taxon>Eubacteriales</taxon>
        <taxon>Clostridiaceae</taxon>
        <taxon>Clostridium</taxon>
    </lineage>
</organism>
<name>A0A1V4IBR5_9CLOT</name>
<reference evidence="6 7" key="1">
    <citation type="submission" date="2017-03" db="EMBL/GenBank/DDBJ databases">
        <title>Genome sequence of Clostridium chromiireducens DSM 23318.</title>
        <authorList>
            <person name="Poehlein A."/>
            <person name="Daniel R."/>
        </authorList>
    </citation>
    <scope>NUCLEOTIDE SEQUENCE [LARGE SCALE GENOMIC DNA]</scope>
    <source>
        <strain evidence="6 7">DSM 23318</strain>
    </source>
</reference>
<keyword evidence="6" id="KW-0808">Transferase</keyword>
<evidence type="ECO:0000256" key="4">
    <source>
        <dbReference type="PIRSR" id="PIRSR000390-2"/>
    </source>
</evidence>
<dbReference type="Gene3D" id="3.90.1150.10">
    <property type="entry name" value="Aspartate Aminotransferase, domain 1"/>
    <property type="match status" value="1"/>
</dbReference>
<feature type="active site" description="Proton acceptor" evidence="3">
    <location>
        <position position="186"/>
    </location>
</feature>
<dbReference type="Pfam" id="PF01041">
    <property type="entry name" value="DegT_DnrJ_EryC1"/>
    <property type="match status" value="1"/>
</dbReference>
<evidence type="ECO:0000256" key="1">
    <source>
        <dbReference type="ARBA" id="ARBA00022898"/>
    </source>
</evidence>
<dbReference type="PIRSF" id="PIRSF000390">
    <property type="entry name" value="PLP_StrS"/>
    <property type="match status" value="1"/>
</dbReference>
<dbReference type="EC" id="2.6.1.90" evidence="6"/>
<dbReference type="CDD" id="cd00616">
    <property type="entry name" value="AHBA_syn"/>
    <property type="match status" value="1"/>
</dbReference>
<keyword evidence="7" id="KW-1185">Reference proteome</keyword>
<dbReference type="RefSeq" id="WP_079442036.1">
    <property type="nucleotide sequence ID" value="NZ_MZGT01000097.1"/>
</dbReference>
<evidence type="ECO:0000313" key="6">
    <source>
        <dbReference type="EMBL" id="OPJ57442.1"/>
    </source>
</evidence>
<dbReference type="InterPro" id="IPR015424">
    <property type="entry name" value="PyrdxlP-dep_Trfase"/>
</dbReference>
<evidence type="ECO:0000256" key="3">
    <source>
        <dbReference type="PIRSR" id="PIRSR000390-1"/>
    </source>
</evidence>
<dbReference type="SUPFAM" id="SSF53383">
    <property type="entry name" value="PLP-dependent transferases"/>
    <property type="match status" value="1"/>
</dbReference>
<evidence type="ECO:0000256" key="5">
    <source>
        <dbReference type="RuleBase" id="RU004508"/>
    </source>
</evidence>
<feature type="modified residue" description="N6-(pyridoxal phosphate)lysine" evidence="4">
    <location>
        <position position="186"/>
    </location>
</feature>
<dbReference type="InterPro" id="IPR015421">
    <property type="entry name" value="PyrdxlP-dep_Trfase_major"/>
</dbReference>
<comment type="similarity">
    <text evidence="2 5">Belongs to the DegT/DnrJ/EryC1 family.</text>
</comment>
<accession>A0A1V4IBR5</accession>
<gene>
    <name evidence="6" type="primary">fdtB_3</name>
    <name evidence="6" type="ORF">CLCHR_44230</name>
</gene>
<dbReference type="FunFam" id="3.40.640.10:FF:000089">
    <property type="entry name" value="Aminotransferase, DegT/DnrJ/EryC1/StrS family"/>
    <property type="match status" value="1"/>
</dbReference>
<dbReference type="OrthoDB" id="9810913at2"/>
<dbReference type="GO" id="GO:0008483">
    <property type="term" value="F:transaminase activity"/>
    <property type="evidence" value="ECO:0007669"/>
    <property type="project" value="UniProtKB-KW"/>
</dbReference>
<dbReference type="InterPro" id="IPR000653">
    <property type="entry name" value="DegT/StrS_aminotransferase"/>
</dbReference>
<dbReference type="GO" id="GO:0030170">
    <property type="term" value="F:pyridoxal phosphate binding"/>
    <property type="evidence" value="ECO:0007669"/>
    <property type="project" value="UniProtKB-ARBA"/>
</dbReference>
<dbReference type="InterPro" id="IPR015422">
    <property type="entry name" value="PyrdxlP-dep_Trfase_small"/>
</dbReference>
<dbReference type="STRING" id="225345.CLCHR_44230"/>
<dbReference type="Gene3D" id="3.40.640.10">
    <property type="entry name" value="Type I PLP-dependent aspartate aminotransferase-like (Major domain)"/>
    <property type="match status" value="1"/>
</dbReference>
<dbReference type="Proteomes" id="UP000191056">
    <property type="component" value="Unassembled WGS sequence"/>
</dbReference>
<sequence length="364" mass="41013">MKIPFLNLKPMHTEIRNEILAAFEKIYDKNLFILGDSVAAFEREFAKYCNVAYCISCGNGLDALSIILRGYDIGEGDEVIVPSNTYIATALAVSYVGAKVVFVDPDIKTFNIDINKINKAITQKTKAIIAVHLYGRPADIDKIRVICNNNNLKLIEDAAQAHGAIYNGKRTGNLGDAAGFSFYPGKNLGALGDGGAILTNDITLAKKVEAIRNYGSKIKYHNEYKGVNSRLDEMQAEFLRIKLKYLDKWNADRQNTVKLYLEKINNTKIIIPYINSPQESIWHIFAIRTEFRDKLQNHLNANGISTLIHYPIPIHLQKAYIDLGYKPGDFKVAETLSNTELSLPLWYGMSKNEINYIINTLNKW</sequence>
<dbReference type="GO" id="GO:0000271">
    <property type="term" value="P:polysaccharide biosynthetic process"/>
    <property type="evidence" value="ECO:0007669"/>
    <property type="project" value="TreeGrafter"/>
</dbReference>